<evidence type="ECO:0000256" key="2">
    <source>
        <dbReference type="ARBA" id="ARBA00022714"/>
    </source>
</evidence>
<keyword evidence="2" id="KW-0001">2Fe-2S</keyword>
<dbReference type="CDD" id="cd08884">
    <property type="entry name" value="RHO_alpha_C_GbcA-like"/>
    <property type="match status" value="1"/>
</dbReference>
<dbReference type="RefSeq" id="WP_129185219.1">
    <property type="nucleotide sequence ID" value="NZ_JAGIOG010000001.1"/>
</dbReference>
<dbReference type="Proteomes" id="UP001515100">
    <property type="component" value="Unassembled WGS sequence"/>
</dbReference>
<dbReference type="PANTHER" id="PTHR43756:SF5">
    <property type="entry name" value="CHOLINE MONOOXYGENASE, CHLOROPLASTIC"/>
    <property type="match status" value="1"/>
</dbReference>
<evidence type="ECO:0000313" key="8">
    <source>
        <dbReference type="EMBL" id="KAA1373073.1"/>
    </source>
</evidence>
<dbReference type="PRINTS" id="PR00090">
    <property type="entry name" value="RNGDIOXGNASE"/>
</dbReference>
<comment type="cofactor">
    <cofactor evidence="1">
        <name>Fe cation</name>
        <dbReference type="ChEBI" id="CHEBI:24875"/>
    </cofactor>
</comment>
<accession>A0A641AIL4</accession>
<dbReference type="GO" id="GO:0016705">
    <property type="term" value="F:oxidoreductase activity, acting on paired donors, with incorporation or reduction of molecular oxygen"/>
    <property type="evidence" value="ECO:0007669"/>
    <property type="project" value="UniProtKB-ARBA"/>
</dbReference>
<dbReference type="EMBL" id="SDPP02000006">
    <property type="protein sequence ID" value="KAA1373073.1"/>
    <property type="molecule type" value="Genomic_DNA"/>
</dbReference>
<dbReference type="OrthoDB" id="5243643at2"/>
<keyword evidence="6" id="KW-0411">Iron-sulfur</keyword>
<sequence length="386" mass="43029">MTEKTTSDLVLEQLKQGLALPGDLYTSPTLFAEEVSAIFGRQWLYAGHVSEIPHAGDYLTVTSGDESCIVARDADGEIHGLLNVCRHRGARLVDCGTGSTRRFVCPYHQWAYSHDGSLAGAPRMPDSFDKSRWPLKKVHTSVWQGLVFVNFSSEEEVESLPELMADAAELMNPFGVEDARIAHTEVYEVDANWKLVWENAQECYHCNANHPEFIRTFDVREMAQPTAGEAPLWYSEDRRSQSARFPLKPGAVSLTMSGRPASAKPMGEFADGREPYTAAAHLKPGFAFVFSPDYGITFVDTPVSPDRTHVKVQWLVHRDAVEGVDYAVDNLIRVWDQTNRQDWELCRSVQEGVKSHGFEPGPLSLDETSVAGFYYAYARMMSAAGL</sequence>
<dbReference type="GO" id="GO:0051213">
    <property type="term" value="F:dioxygenase activity"/>
    <property type="evidence" value="ECO:0007669"/>
    <property type="project" value="UniProtKB-KW"/>
</dbReference>
<dbReference type="PANTHER" id="PTHR43756">
    <property type="entry name" value="CHOLINE MONOOXYGENASE, CHLOROPLASTIC"/>
    <property type="match status" value="1"/>
</dbReference>
<protein>
    <submittedName>
        <fullName evidence="8">Aromatic ring-hydroxylating dioxygenase subunit alpha</fullName>
    </submittedName>
</protein>
<dbReference type="SUPFAM" id="SSF55961">
    <property type="entry name" value="Bet v1-like"/>
    <property type="match status" value="1"/>
</dbReference>
<organism evidence="8 9">
    <name type="scientific">Aeromicrobium fastidiosum</name>
    <dbReference type="NCBI Taxonomy" id="52699"/>
    <lineage>
        <taxon>Bacteria</taxon>
        <taxon>Bacillati</taxon>
        <taxon>Actinomycetota</taxon>
        <taxon>Actinomycetes</taxon>
        <taxon>Propionibacteriales</taxon>
        <taxon>Nocardioidaceae</taxon>
        <taxon>Aeromicrobium</taxon>
    </lineage>
</organism>
<evidence type="ECO:0000256" key="1">
    <source>
        <dbReference type="ARBA" id="ARBA00001962"/>
    </source>
</evidence>
<proteinExistence type="predicted"/>
<dbReference type="SUPFAM" id="SSF50022">
    <property type="entry name" value="ISP domain"/>
    <property type="match status" value="1"/>
</dbReference>
<dbReference type="Pfam" id="PF00848">
    <property type="entry name" value="Ring_hydroxyl_A"/>
    <property type="match status" value="1"/>
</dbReference>
<dbReference type="PROSITE" id="PS51296">
    <property type="entry name" value="RIESKE"/>
    <property type="match status" value="1"/>
</dbReference>
<comment type="caution">
    <text evidence="8">The sequence shown here is derived from an EMBL/GenBank/DDBJ whole genome shotgun (WGS) entry which is preliminary data.</text>
</comment>
<evidence type="ECO:0000256" key="4">
    <source>
        <dbReference type="ARBA" id="ARBA00023002"/>
    </source>
</evidence>
<keyword evidence="5" id="KW-0408">Iron</keyword>
<keyword evidence="4" id="KW-0560">Oxidoreductase</keyword>
<keyword evidence="3" id="KW-0479">Metal-binding</keyword>
<dbReference type="Pfam" id="PF00355">
    <property type="entry name" value="Rieske"/>
    <property type="match status" value="1"/>
</dbReference>
<evidence type="ECO:0000256" key="5">
    <source>
        <dbReference type="ARBA" id="ARBA00023004"/>
    </source>
</evidence>
<name>A0A641AIL4_9ACTN</name>
<dbReference type="InterPro" id="IPR036922">
    <property type="entry name" value="Rieske_2Fe-2S_sf"/>
</dbReference>
<evidence type="ECO:0000259" key="7">
    <source>
        <dbReference type="PROSITE" id="PS51296"/>
    </source>
</evidence>
<keyword evidence="8" id="KW-0223">Dioxygenase</keyword>
<dbReference type="Gene3D" id="2.102.10.10">
    <property type="entry name" value="Rieske [2Fe-2S] iron-sulphur domain"/>
    <property type="match status" value="1"/>
</dbReference>
<evidence type="ECO:0000256" key="3">
    <source>
        <dbReference type="ARBA" id="ARBA00022723"/>
    </source>
</evidence>
<evidence type="ECO:0000256" key="6">
    <source>
        <dbReference type="ARBA" id="ARBA00023014"/>
    </source>
</evidence>
<dbReference type="GO" id="GO:0004497">
    <property type="term" value="F:monooxygenase activity"/>
    <property type="evidence" value="ECO:0007669"/>
    <property type="project" value="UniProtKB-ARBA"/>
</dbReference>
<keyword evidence="9" id="KW-1185">Reference proteome</keyword>
<gene>
    <name evidence="8" type="ORF">ESP62_018495</name>
</gene>
<dbReference type="InterPro" id="IPR001663">
    <property type="entry name" value="Rng_hydr_dOase-A"/>
</dbReference>
<dbReference type="AlphaFoldDB" id="A0A641AIL4"/>
<feature type="domain" description="Rieske" evidence="7">
    <location>
        <begin position="44"/>
        <end position="149"/>
    </location>
</feature>
<reference evidence="8" key="1">
    <citation type="submission" date="2019-09" db="EMBL/GenBank/DDBJ databases">
        <authorList>
            <person name="Li J."/>
        </authorList>
    </citation>
    <scope>NUCLEOTIDE SEQUENCE [LARGE SCALE GENOMIC DNA]</scope>
    <source>
        <strain evidence="8">NRBC 14897</strain>
    </source>
</reference>
<dbReference type="InterPro" id="IPR015879">
    <property type="entry name" value="Ring_hydroxy_dOase_asu_C_dom"/>
</dbReference>
<dbReference type="GO" id="GO:0005506">
    <property type="term" value="F:iron ion binding"/>
    <property type="evidence" value="ECO:0007669"/>
    <property type="project" value="InterPro"/>
</dbReference>
<dbReference type="InterPro" id="IPR017941">
    <property type="entry name" value="Rieske_2Fe-2S"/>
</dbReference>
<dbReference type="CDD" id="cd03469">
    <property type="entry name" value="Rieske_RO_Alpha_N"/>
    <property type="match status" value="1"/>
</dbReference>
<evidence type="ECO:0000313" key="9">
    <source>
        <dbReference type="Proteomes" id="UP001515100"/>
    </source>
</evidence>
<dbReference type="GO" id="GO:0051537">
    <property type="term" value="F:2 iron, 2 sulfur cluster binding"/>
    <property type="evidence" value="ECO:0007669"/>
    <property type="project" value="UniProtKB-KW"/>
</dbReference>
<dbReference type="Gene3D" id="3.90.380.10">
    <property type="entry name" value="Naphthalene 1,2-dioxygenase Alpha Subunit, Chain A, domain 1"/>
    <property type="match status" value="1"/>
</dbReference>